<feature type="transmembrane region" description="Helical" evidence="2">
    <location>
        <begin position="324"/>
        <end position="344"/>
    </location>
</feature>
<proteinExistence type="predicted"/>
<comment type="caution">
    <text evidence="3">The sequence shown here is derived from an EMBL/GenBank/DDBJ whole genome shotgun (WGS) entry which is preliminary data.</text>
</comment>
<sequence>MTTPRAPGSTATYALEAPTQLHAEPAAPPKAPTETAPEVGAVPGGGMLPPGDPRAGHPAEASPTAPAAAERADGAPLEGRTAHAPAEGPEWPPGQPAAVSPARPAAPAGAGPASRRHEARPGTATSADDDSGGERVARRGPVDPVKALMHRHRELCERAVDPLEIAAGLEAHGVTDRTAARFRHRDVFALAEEMYARVPRATEHTPVPVRPARAADSRAGRTGPAPWIPRALLPGAVCVLAVAGTEAVEGTLRLLVGVAGAVGVAVTVALCLRRGPLRAKGRTVHSVRMWTPCLLAFAVCGQGLVQEVAGGGPEAAWPMDPAPLVGLALAVAPAACCAHLFSVLARRRLERCRALDEFAAGARPLLFAVLLLHLGALIVLLALTGLVLPGGSIVPTAALGTLLFLARLLIVHGFPEPAATALAAACAVEAAAPALLLAGRLPGLGVLARPVEAVVGAWGVAAVPALACGAAAAGLLAHAAAALSRASAHTL</sequence>
<accession>A0ABV1USJ3</accession>
<feature type="region of interest" description="Disordered" evidence="1">
    <location>
        <begin position="1"/>
        <end position="145"/>
    </location>
</feature>
<feature type="transmembrane region" description="Helical" evidence="2">
    <location>
        <begin position="251"/>
        <end position="272"/>
    </location>
</feature>
<feature type="transmembrane region" description="Helical" evidence="2">
    <location>
        <begin position="365"/>
        <end position="387"/>
    </location>
</feature>
<evidence type="ECO:0000313" key="3">
    <source>
        <dbReference type="EMBL" id="MER6613773.1"/>
    </source>
</evidence>
<feature type="compositionally biased region" description="Low complexity" evidence="1">
    <location>
        <begin position="96"/>
        <end position="113"/>
    </location>
</feature>
<protein>
    <recommendedName>
        <fullName evidence="5">Integral membrane protein</fullName>
    </recommendedName>
</protein>
<evidence type="ECO:0000256" key="2">
    <source>
        <dbReference type="SAM" id="Phobius"/>
    </source>
</evidence>
<evidence type="ECO:0000313" key="4">
    <source>
        <dbReference type="Proteomes" id="UP001445472"/>
    </source>
</evidence>
<name>A0ABV1USJ3_9ACTN</name>
<evidence type="ECO:0008006" key="5">
    <source>
        <dbReference type="Google" id="ProtNLM"/>
    </source>
</evidence>
<keyword evidence="2" id="KW-1133">Transmembrane helix</keyword>
<evidence type="ECO:0000256" key="1">
    <source>
        <dbReference type="SAM" id="MobiDB-lite"/>
    </source>
</evidence>
<feature type="compositionally biased region" description="Low complexity" evidence="1">
    <location>
        <begin position="58"/>
        <end position="78"/>
    </location>
</feature>
<feature type="compositionally biased region" description="Basic and acidic residues" evidence="1">
    <location>
        <begin position="132"/>
        <end position="141"/>
    </location>
</feature>
<dbReference type="EMBL" id="JBEPBX010000007">
    <property type="protein sequence ID" value="MER6613773.1"/>
    <property type="molecule type" value="Genomic_DNA"/>
</dbReference>
<reference evidence="3 4" key="1">
    <citation type="submission" date="2024-06" db="EMBL/GenBank/DDBJ databases">
        <title>The Natural Products Discovery Center: Release of the First 8490 Sequenced Strains for Exploring Actinobacteria Biosynthetic Diversity.</title>
        <authorList>
            <person name="Kalkreuter E."/>
            <person name="Kautsar S.A."/>
            <person name="Yang D."/>
            <person name="Bader C.D."/>
            <person name="Teijaro C.N."/>
            <person name="Fluegel L."/>
            <person name="Davis C.M."/>
            <person name="Simpson J.R."/>
            <person name="Lauterbach L."/>
            <person name="Steele A.D."/>
            <person name="Gui C."/>
            <person name="Meng S."/>
            <person name="Li G."/>
            <person name="Viehrig K."/>
            <person name="Ye F."/>
            <person name="Su P."/>
            <person name="Kiefer A.F."/>
            <person name="Nichols A."/>
            <person name="Cepeda A.J."/>
            <person name="Yan W."/>
            <person name="Fan B."/>
            <person name="Jiang Y."/>
            <person name="Adhikari A."/>
            <person name="Zheng C.-J."/>
            <person name="Schuster L."/>
            <person name="Cowan T.M."/>
            <person name="Smanski M.J."/>
            <person name="Chevrette M.G."/>
            <person name="De Carvalho L.P.S."/>
            <person name="Shen B."/>
        </authorList>
    </citation>
    <scope>NUCLEOTIDE SEQUENCE [LARGE SCALE GENOMIC DNA]</scope>
    <source>
        <strain evidence="3 4">NPDC000837</strain>
    </source>
</reference>
<feature type="transmembrane region" description="Helical" evidence="2">
    <location>
        <begin position="418"/>
        <end position="438"/>
    </location>
</feature>
<feature type="transmembrane region" description="Helical" evidence="2">
    <location>
        <begin position="393"/>
        <end position="411"/>
    </location>
</feature>
<dbReference type="RefSeq" id="WP_351975776.1">
    <property type="nucleotide sequence ID" value="NZ_JBEPBX010000007.1"/>
</dbReference>
<gene>
    <name evidence="3" type="ORF">ABT276_10380</name>
</gene>
<dbReference type="Proteomes" id="UP001445472">
    <property type="component" value="Unassembled WGS sequence"/>
</dbReference>
<organism evidence="3 4">
    <name type="scientific">Streptomyces xantholiticus</name>
    <dbReference type="NCBI Taxonomy" id="68285"/>
    <lineage>
        <taxon>Bacteria</taxon>
        <taxon>Bacillati</taxon>
        <taxon>Actinomycetota</taxon>
        <taxon>Actinomycetes</taxon>
        <taxon>Kitasatosporales</taxon>
        <taxon>Streptomycetaceae</taxon>
        <taxon>Streptomyces</taxon>
    </lineage>
</organism>
<feature type="transmembrane region" description="Helical" evidence="2">
    <location>
        <begin position="458"/>
        <end position="483"/>
    </location>
</feature>
<keyword evidence="2" id="KW-0812">Transmembrane</keyword>
<keyword evidence="2" id="KW-0472">Membrane</keyword>
<feature type="transmembrane region" description="Helical" evidence="2">
    <location>
        <begin position="284"/>
        <end position="304"/>
    </location>
</feature>
<keyword evidence="4" id="KW-1185">Reference proteome</keyword>